<name>A0A2P2E5K9_9PROT</name>
<evidence type="ECO:0000313" key="4">
    <source>
        <dbReference type="Proteomes" id="UP000245086"/>
    </source>
</evidence>
<organism evidence="3 4">
    <name type="scientific">Candidatus Phycosocius bacilliformis</name>
    <dbReference type="NCBI Taxonomy" id="1445552"/>
    <lineage>
        <taxon>Bacteria</taxon>
        <taxon>Pseudomonadati</taxon>
        <taxon>Pseudomonadota</taxon>
        <taxon>Alphaproteobacteria</taxon>
        <taxon>Caulobacterales</taxon>
        <taxon>Caulobacterales incertae sedis</taxon>
        <taxon>Candidatus Phycosocius</taxon>
    </lineage>
</organism>
<dbReference type="GO" id="GO:0004045">
    <property type="term" value="F:peptidyl-tRNA hydrolase activity"/>
    <property type="evidence" value="ECO:0007669"/>
    <property type="project" value="UniProtKB-EC"/>
</dbReference>
<comment type="caution">
    <text evidence="3">The sequence shown here is derived from an EMBL/GenBank/DDBJ whole genome shotgun (WGS) entry which is preliminary data.</text>
</comment>
<keyword evidence="3" id="KW-0378">Hydrolase</keyword>
<feature type="region of interest" description="Disordered" evidence="1">
    <location>
        <begin position="94"/>
        <end position="139"/>
    </location>
</feature>
<keyword evidence="4" id="KW-1185">Reference proteome</keyword>
<dbReference type="PANTHER" id="PTHR47814">
    <property type="entry name" value="PEPTIDYL-TRNA HYDROLASE ARFB"/>
    <property type="match status" value="1"/>
</dbReference>
<dbReference type="NCBIfam" id="NF006718">
    <property type="entry name" value="PRK09256.1"/>
    <property type="match status" value="1"/>
</dbReference>
<feature type="compositionally biased region" description="Basic and acidic residues" evidence="1">
    <location>
        <begin position="115"/>
        <end position="139"/>
    </location>
</feature>
<dbReference type="GO" id="GO:0043022">
    <property type="term" value="F:ribosome binding"/>
    <property type="evidence" value="ECO:0007669"/>
    <property type="project" value="TreeGrafter"/>
</dbReference>
<dbReference type="GO" id="GO:0072344">
    <property type="term" value="P:rescue of stalled ribosome"/>
    <property type="evidence" value="ECO:0007669"/>
    <property type="project" value="TreeGrafter"/>
</dbReference>
<dbReference type="Proteomes" id="UP000245086">
    <property type="component" value="Unassembled WGS sequence"/>
</dbReference>
<dbReference type="InterPro" id="IPR000352">
    <property type="entry name" value="Pep_chain_release_fac_I"/>
</dbReference>
<evidence type="ECO:0000313" key="3">
    <source>
        <dbReference type="EMBL" id="GBF56348.1"/>
    </source>
</evidence>
<dbReference type="EC" id="3.1.1.29" evidence="3"/>
<dbReference type="SUPFAM" id="SSF110916">
    <property type="entry name" value="Peptidyl-tRNA hydrolase domain-like"/>
    <property type="match status" value="1"/>
</dbReference>
<sequence length="139" mass="15527">MDRPTLYRIDEAELSESFVRASGPGGQNVNKVSTAVELRFDAQASQILPDDVRARLIRLAGSRATKDGVIVLLAQTYRTQERNRADARARLQALVNRASVPPPPPRKKTRPSRAAQEKRLSAKSQRGEVKKLRGRIDRD</sequence>
<proteinExistence type="predicted"/>
<dbReference type="FunFam" id="3.30.160.20:FF:000046">
    <property type="entry name" value="Peptidyl-tRNA hydrolase ICT1"/>
    <property type="match status" value="1"/>
</dbReference>
<dbReference type="GO" id="GO:0003747">
    <property type="term" value="F:translation release factor activity"/>
    <property type="evidence" value="ECO:0007669"/>
    <property type="project" value="InterPro"/>
</dbReference>
<reference evidence="3 4" key="1">
    <citation type="journal article" date="2018" name="Genome Announc.">
        <title>Draft Genome Sequence of "Candidatus Phycosocius bacilliformis," an Alphaproteobacterial Ectosymbiont of the Hydrocarbon-Producing Green Alga Botryococcus braunii.</title>
        <authorList>
            <person name="Tanabe Y."/>
            <person name="Yamaguchi H."/>
            <person name="Watanabe M.M."/>
        </authorList>
    </citation>
    <scope>NUCLEOTIDE SEQUENCE [LARGE SCALE GENOMIC DNA]</scope>
    <source>
        <strain evidence="3 4">BOTRYCO-2</strain>
    </source>
</reference>
<gene>
    <name evidence="3" type="primary">arfB</name>
    <name evidence="3" type="ORF">PbB2_00003</name>
</gene>
<dbReference type="OrthoDB" id="9815709at2"/>
<dbReference type="PANTHER" id="PTHR47814:SF1">
    <property type="entry name" value="PEPTIDYL-TRNA HYDROLASE ARFB"/>
    <property type="match status" value="1"/>
</dbReference>
<dbReference type="EMBL" id="BFBR01000001">
    <property type="protein sequence ID" value="GBF56348.1"/>
    <property type="molecule type" value="Genomic_DNA"/>
</dbReference>
<accession>A0A2P2E5K9</accession>
<protein>
    <submittedName>
        <fullName evidence="3">Peptidyl-tRNA hydrolase ArfB</fullName>
        <ecNumber evidence="3">3.1.1.29</ecNumber>
    </submittedName>
</protein>
<dbReference type="AlphaFoldDB" id="A0A2P2E5K9"/>
<evidence type="ECO:0000259" key="2">
    <source>
        <dbReference type="PROSITE" id="PS00745"/>
    </source>
</evidence>
<evidence type="ECO:0000256" key="1">
    <source>
        <dbReference type="SAM" id="MobiDB-lite"/>
    </source>
</evidence>
<feature type="domain" description="Prokaryotic-type class I peptide chain release factors" evidence="2">
    <location>
        <begin position="20"/>
        <end position="36"/>
    </location>
</feature>
<dbReference type="PROSITE" id="PS00745">
    <property type="entry name" value="RF_PROK_I"/>
    <property type="match status" value="1"/>
</dbReference>
<dbReference type="RefSeq" id="WP_108983248.1">
    <property type="nucleotide sequence ID" value="NZ_BFBR01000001.1"/>
</dbReference>
<dbReference type="Gene3D" id="3.30.160.20">
    <property type="match status" value="1"/>
</dbReference>
<dbReference type="Pfam" id="PF00472">
    <property type="entry name" value="RF-1"/>
    <property type="match status" value="1"/>
</dbReference>